<dbReference type="PANTHER" id="PTHR31535">
    <property type="match status" value="1"/>
</dbReference>
<dbReference type="eggNOG" id="KOG2177">
    <property type="taxonomic scope" value="Eukaryota"/>
</dbReference>
<organism>
    <name type="scientific">Branchiostoma floridae</name>
    <name type="common">Florida lancelet</name>
    <name type="synonym">Amphioxus</name>
    <dbReference type="NCBI Taxonomy" id="7739"/>
    <lineage>
        <taxon>Eukaryota</taxon>
        <taxon>Metazoa</taxon>
        <taxon>Chordata</taxon>
        <taxon>Cephalochordata</taxon>
        <taxon>Leptocardii</taxon>
        <taxon>Amphioxiformes</taxon>
        <taxon>Branchiostomatidae</taxon>
        <taxon>Branchiostoma</taxon>
    </lineage>
</organism>
<dbReference type="InParanoid" id="C3ZKD8"/>
<evidence type="ECO:0000256" key="1">
    <source>
        <dbReference type="SAM" id="MobiDB-lite"/>
    </source>
</evidence>
<dbReference type="STRING" id="7739.C3ZKD8"/>
<feature type="transmembrane region" description="Helical" evidence="2">
    <location>
        <begin position="111"/>
        <end position="131"/>
    </location>
</feature>
<feature type="compositionally biased region" description="Polar residues" evidence="1">
    <location>
        <begin position="190"/>
        <end position="206"/>
    </location>
</feature>
<dbReference type="EMBL" id="GG666636">
    <property type="protein sequence ID" value="EEN47037.1"/>
    <property type="molecule type" value="Genomic_DNA"/>
</dbReference>
<feature type="region of interest" description="Disordered" evidence="1">
    <location>
        <begin position="190"/>
        <end position="209"/>
    </location>
</feature>
<evidence type="ECO:0000256" key="2">
    <source>
        <dbReference type="SAM" id="Phobius"/>
    </source>
</evidence>
<keyword evidence="2" id="KW-0472">Membrane</keyword>
<keyword evidence="2" id="KW-1133">Transmembrane helix</keyword>
<accession>C3ZKD8</accession>
<reference evidence="3" key="1">
    <citation type="journal article" date="2008" name="Nature">
        <title>The amphioxus genome and the evolution of the chordate karyotype.</title>
        <authorList>
            <consortium name="US DOE Joint Genome Institute (JGI-PGF)"/>
            <person name="Putnam N.H."/>
            <person name="Butts T."/>
            <person name="Ferrier D.E.K."/>
            <person name="Furlong R.F."/>
            <person name="Hellsten U."/>
            <person name="Kawashima T."/>
            <person name="Robinson-Rechavi M."/>
            <person name="Shoguchi E."/>
            <person name="Terry A."/>
            <person name="Yu J.-K."/>
            <person name="Benito-Gutierrez E.L."/>
            <person name="Dubchak I."/>
            <person name="Garcia-Fernandez J."/>
            <person name="Gibson-Brown J.J."/>
            <person name="Grigoriev I.V."/>
            <person name="Horton A.C."/>
            <person name="de Jong P.J."/>
            <person name="Jurka J."/>
            <person name="Kapitonov V.V."/>
            <person name="Kohara Y."/>
            <person name="Kuroki Y."/>
            <person name="Lindquist E."/>
            <person name="Lucas S."/>
            <person name="Osoegawa K."/>
            <person name="Pennacchio L.A."/>
            <person name="Salamov A.A."/>
            <person name="Satou Y."/>
            <person name="Sauka-Spengler T."/>
            <person name="Schmutz J."/>
            <person name="Shin-I T."/>
            <person name="Toyoda A."/>
            <person name="Bronner-Fraser M."/>
            <person name="Fujiyama A."/>
            <person name="Holland L.Z."/>
            <person name="Holland P.W.H."/>
            <person name="Satoh N."/>
            <person name="Rokhsar D.S."/>
        </authorList>
    </citation>
    <scope>NUCLEOTIDE SEQUENCE [LARGE SCALE GENOMIC DNA]</scope>
    <source>
        <strain evidence="3">S238N-H82</strain>
        <tissue evidence="3">Testes</tissue>
    </source>
</reference>
<sequence>MRRLSVQKGQEQGEDPAYVTPNDAHQEPVYVNPAGDLDIDNVIYEPGAGDEPRYMALKPDAAGGMKQPIRVGGEGSEQPRAKEDVLAADDSGVTNRLHDRITDLERGFRKLSLTLGLMYLVNVALVIYITVTLSSARPAYQPVHTSQPARQPPKADDNLTALKDVAPAPNLATGGFEEFKGILEATLPNQTASDARGSPTTPNSLTGIKDPGFKTATFTTLNTTGRAGPTSLGDHYRGQDHEKLVTLQNGIQLFTVPEDGNYSIKAAGAAGGVDSLTVNASARGRGAVMQGTFQLRKGEVLKILVGQEGVENLVGFSAGGGGGTFVTRLDDTPLIIAGGGGGIEWLDVRYPSCDGTTLTSGQKSYKGGVGRVGSSDDEVFAGGTDGHGATAGWGKIGGGGGGLLTNGGSGWDFAAGTRAYGGEGGYAFVNGGLGGRGLHHGADGGFGGGGGAQGGGKGSGGGGGYSGGGRGPTGTCECGGGGGSFNAGTDTTGKNGTNAGPGYAVIVRLFD</sequence>
<feature type="region of interest" description="Disordered" evidence="1">
    <location>
        <begin position="1"/>
        <end position="25"/>
    </location>
</feature>
<dbReference type="PANTHER" id="PTHR31535:SF3">
    <property type="entry name" value="REGULATORY PROTEIN ZESTE"/>
    <property type="match status" value="1"/>
</dbReference>
<dbReference type="AlphaFoldDB" id="C3ZKD8"/>
<keyword evidence="2" id="KW-0812">Transmembrane</keyword>
<protein>
    <submittedName>
        <fullName evidence="3">Uncharacterized protein</fullName>
    </submittedName>
</protein>
<gene>
    <name evidence="3" type="ORF">BRAFLDRAFT_69421</name>
</gene>
<proteinExistence type="predicted"/>
<evidence type="ECO:0000313" key="3">
    <source>
        <dbReference type="EMBL" id="EEN47037.1"/>
    </source>
</evidence>
<name>C3ZKD8_BRAFL</name>